<reference evidence="1" key="1">
    <citation type="submission" date="2022-10" db="EMBL/GenBank/DDBJ databases">
        <title>Complete Genome of Trichothecium roseum strain YXFP-22015, a Plant Pathogen Isolated from Citrus.</title>
        <authorList>
            <person name="Wang Y."/>
            <person name="Zhu L."/>
        </authorList>
    </citation>
    <scope>NUCLEOTIDE SEQUENCE</scope>
    <source>
        <strain evidence="1">YXFP-22015</strain>
    </source>
</reference>
<keyword evidence="2" id="KW-1185">Reference proteome</keyword>
<accession>A0ACC0UZR8</accession>
<name>A0ACC0UZR8_9HYPO</name>
<dbReference type="EMBL" id="CM047944">
    <property type="protein sequence ID" value="KAI9899010.1"/>
    <property type="molecule type" value="Genomic_DNA"/>
</dbReference>
<proteinExistence type="predicted"/>
<evidence type="ECO:0000313" key="1">
    <source>
        <dbReference type="EMBL" id="KAI9899010.1"/>
    </source>
</evidence>
<comment type="caution">
    <text evidence="1">The sequence shown here is derived from an EMBL/GenBank/DDBJ whole genome shotgun (WGS) entry which is preliminary data.</text>
</comment>
<dbReference type="Proteomes" id="UP001163324">
    <property type="component" value="Chromosome 5"/>
</dbReference>
<protein>
    <submittedName>
        <fullName evidence="1">Uncharacterized protein</fullName>
    </submittedName>
</protein>
<sequence>MTNASRTIRPMTPDERPRSNYETGESSTTGSLHNVTSSTATTAAAMDSSLGDGQRAPAAAAGLDNGRARKKNKNRLSSGFLLNDAATGDQGRWSRRVSRNLLQHKGKAVPKTANDALEPEGGRDSGQDPGGRRLVSSRHSKASSDVSPRATSEKSQERPGSDQASLSPPRRPTLDVDSTQIVNMALNLSESRRAAAHRPVAQPPRLAPIPDSPSGSNLKQHLQQQRRTSRNISPTPNQQPRIPSVSKPYNPLPADFDANLEGQYRYPFSASTLARAQKAKEHLELMALYRDALPHLPPLKPGQENQLDLSPPGSPNGARKAFKFNTYDHQHGPGRPYNPLQYIRNRKVRARERKVIDGERQGFGDVESVRAWVDAIAQRRNPTTSAHAGTQGFEIPTFPGAEHDVAHNSLESGAKASLRTRRPRVDWFFDPCDVVADAYWVEQGDHKMLIEDRQWRKIFPAKEGSRPTSRQIDELAPGVEHQLTATTSITESPIDVSDSKAQLADGEAAGARERARQRLHDMKGFHHRHTGSLHGHDLLRLRRDSSSDSSDSDSEPKPEPRKKTRSRRKNTITSDTNDLLQKQMMEIVAQEARERELENLVETKAEHEEQSPLQTSPGKAVDSKNSSVTHSRKTSVIDLSEPESKPTNSTPRLGSPVRLQPGRASLEIPNRPGRSRRASEASMQSSPGLGGPKDLGLLILSNNASGQSSRAASPTRNPISRVKQKFRDRSAKDHALEPQSDNPDEERNDAGAILDARSSTDKIVPRTNDEGWKGHKSSGSIRMRSDDQPVGIRSIFKGPRLDTVIRGGLSKMSDIIWKKDPAEPSSDDSSSSSSDSDAPSAKLTKTRPALSRRESKRQEQSMGQAKHFYENLPHFQQMGEVLSKTHTGSEQRLTVSPLSRPVSRQSSRWEKLKPPKLDVSAAPGSASPAPAPAPVQEPDGSDAESDQQSVADADRRPGDMLDKPRSSSRHWSITDHNPAPQQTRLTKREVARMRALILSSGIKAMEIARRAHETQKPLCKESLAVVKADPRLQPGATSWQEISRLSPDCDELQDSQVQVCDMYPLASRALKMAIVSSSQRWQASADAFASRTSPSLQKQIWTVRSRLVDDLSQMTRQAADDADETSKELALDQPLKVKHVVDVIDKLLRQRRRRFRWLRRGMWLAVEWALVGFMWYVWFVVMILRVVWGTGRGVLRGVRWLLFL</sequence>
<organism evidence="1 2">
    <name type="scientific">Trichothecium roseum</name>
    <dbReference type="NCBI Taxonomy" id="47278"/>
    <lineage>
        <taxon>Eukaryota</taxon>
        <taxon>Fungi</taxon>
        <taxon>Dikarya</taxon>
        <taxon>Ascomycota</taxon>
        <taxon>Pezizomycotina</taxon>
        <taxon>Sordariomycetes</taxon>
        <taxon>Hypocreomycetidae</taxon>
        <taxon>Hypocreales</taxon>
        <taxon>Hypocreales incertae sedis</taxon>
        <taxon>Trichothecium</taxon>
    </lineage>
</organism>
<gene>
    <name evidence="1" type="ORF">N3K66_005471</name>
</gene>
<evidence type="ECO:0000313" key="2">
    <source>
        <dbReference type="Proteomes" id="UP001163324"/>
    </source>
</evidence>